<feature type="compositionally biased region" description="Acidic residues" evidence="1">
    <location>
        <begin position="53"/>
        <end position="64"/>
    </location>
</feature>
<protein>
    <submittedName>
        <fullName evidence="2">Uncharacterized protein</fullName>
    </submittedName>
</protein>
<gene>
    <name evidence="2" type="ORF">J2S70_001668</name>
</gene>
<dbReference type="EMBL" id="JAUSQX010000001">
    <property type="protein sequence ID" value="MDP9807086.1"/>
    <property type="molecule type" value="Genomic_DNA"/>
</dbReference>
<accession>A0ABT9NI54</accession>
<dbReference type="Proteomes" id="UP001243212">
    <property type="component" value="Unassembled WGS sequence"/>
</dbReference>
<comment type="caution">
    <text evidence="2">The sequence shown here is derived from an EMBL/GenBank/DDBJ whole genome shotgun (WGS) entry which is preliminary data.</text>
</comment>
<reference evidence="2 3" key="1">
    <citation type="submission" date="2023-07" db="EMBL/GenBank/DDBJ databases">
        <title>Sequencing the genomes of 1000 actinobacteria strains.</title>
        <authorList>
            <person name="Klenk H.-P."/>
        </authorList>
    </citation>
    <scope>NUCLEOTIDE SEQUENCE [LARGE SCALE GENOMIC DNA]</scope>
    <source>
        <strain evidence="2 3">DSM 17163</strain>
    </source>
</reference>
<name>A0ABT9NI54_9ACTO</name>
<feature type="region of interest" description="Disordered" evidence="1">
    <location>
        <begin position="1"/>
        <end position="21"/>
    </location>
</feature>
<proteinExistence type="predicted"/>
<evidence type="ECO:0000256" key="1">
    <source>
        <dbReference type="SAM" id="MobiDB-lite"/>
    </source>
</evidence>
<evidence type="ECO:0000313" key="3">
    <source>
        <dbReference type="Proteomes" id="UP001243212"/>
    </source>
</evidence>
<keyword evidence="3" id="KW-1185">Reference proteome</keyword>
<organism evidence="2 3">
    <name type="scientific">Trueperella bonasi</name>
    <dbReference type="NCBI Taxonomy" id="312286"/>
    <lineage>
        <taxon>Bacteria</taxon>
        <taxon>Bacillati</taxon>
        <taxon>Actinomycetota</taxon>
        <taxon>Actinomycetes</taxon>
        <taxon>Actinomycetales</taxon>
        <taxon>Actinomycetaceae</taxon>
        <taxon>Trueperella</taxon>
    </lineage>
</organism>
<feature type="region of interest" description="Disordered" evidence="1">
    <location>
        <begin position="53"/>
        <end position="87"/>
    </location>
</feature>
<sequence>MYWYNMKTGEVAESSEPPFDASVRMGPYTSELAAKNAYLAAAVRNVEADIEEEEWQAAQEDDFDREQREWEEAWNNDDWDDQSPSKE</sequence>
<dbReference type="RefSeq" id="WP_307683259.1">
    <property type="nucleotide sequence ID" value="NZ_JAUSQX010000001.1"/>
</dbReference>
<feature type="compositionally biased region" description="Acidic residues" evidence="1">
    <location>
        <begin position="72"/>
        <end position="81"/>
    </location>
</feature>
<evidence type="ECO:0000313" key="2">
    <source>
        <dbReference type="EMBL" id="MDP9807086.1"/>
    </source>
</evidence>